<dbReference type="InterPro" id="IPR052021">
    <property type="entry name" value="Type-I_RS_S_subunit"/>
</dbReference>
<dbReference type="GO" id="GO:0004519">
    <property type="term" value="F:endonuclease activity"/>
    <property type="evidence" value="ECO:0007669"/>
    <property type="project" value="UniProtKB-KW"/>
</dbReference>
<comment type="caution">
    <text evidence="5">The sequence shown here is derived from an EMBL/GenBank/DDBJ whole genome shotgun (WGS) entry which is preliminary data.</text>
</comment>
<keyword evidence="2" id="KW-0680">Restriction system</keyword>
<keyword evidence="5" id="KW-0255">Endonuclease</keyword>
<dbReference type="PANTHER" id="PTHR30408:SF13">
    <property type="entry name" value="TYPE I RESTRICTION ENZYME HINDI SPECIFICITY SUBUNIT"/>
    <property type="match status" value="1"/>
</dbReference>
<feature type="domain" description="Type I restriction modification DNA specificity" evidence="4">
    <location>
        <begin position="35"/>
        <end position="187"/>
    </location>
</feature>
<sequence>MSFKPYLLEEVAAPIRNAIVGGPFGSNLVSKDYVDEGVPVIRGQNMGGKWVKGPFAFVSTSKAEQLSQNKARPGDLVFTQRGTLGQVSIVPNEPYLEYVVSQSQMKITLNSELADVDFIYYLFRSDGQVRYILNSAIQTGVPHTNLGILKKTPVFIPSINTQKEIAGILSALDERIDLLNQTNATLEAIAQALFKSWFVDFDPVHAKAEGRQPEGMDATTAALFPDSFEESELGLVPKGWGIECVADVAEIIKGKSYKSTELAKKHHTALVTLKSFARGGGFRLDGFKPYTGNYKSNQIVFPGDLIVAYTDVTQAAELIGKPAIVVGVEDYQTLIASLDVGIVRPNLEKVTRQYLYGLFRTELFQSHTYSHTSGTTVLHLAKESVGSYSFPYPPYQLIRSFSEVADALSERSQSNIDQIRTLTQLRDTLLPRLISGQLRLPEAESLLESAL</sequence>
<dbReference type="CDD" id="cd16961">
    <property type="entry name" value="RMtype1_S_TRD-CR_like"/>
    <property type="match status" value="1"/>
</dbReference>
<evidence type="ECO:0000313" key="5">
    <source>
        <dbReference type="EMBL" id="MBH3440080.1"/>
    </source>
</evidence>
<name>A0ABS0MTM8_PSELU</name>
<keyword evidence="5" id="KW-0378">Hydrolase</keyword>
<evidence type="ECO:0000313" key="6">
    <source>
        <dbReference type="Proteomes" id="UP000638986"/>
    </source>
</evidence>
<proteinExistence type="inferred from homology"/>
<dbReference type="SUPFAM" id="SSF116734">
    <property type="entry name" value="DNA methylase specificity domain"/>
    <property type="match status" value="2"/>
</dbReference>
<dbReference type="Pfam" id="PF01420">
    <property type="entry name" value="Methylase_S"/>
    <property type="match status" value="1"/>
</dbReference>
<dbReference type="PANTHER" id="PTHR30408">
    <property type="entry name" value="TYPE-1 RESTRICTION ENZYME ECOKI SPECIFICITY PROTEIN"/>
    <property type="match status" value="1"/>
</dbReference>
<organism evidence="5 6">
    <name type="scientific">Pseudomonas luteola</name>
    <dbReference type="NCBI Taxonomy" id="47886"/>
    <lineage>
        <taxon>Bacteria</taxon>
        <taxon>Pseudomonadati</taxon>
        <taxon>Pseudomonadota</taxon>
        <taxon>Gammaproteobacteria</taxon>
        <taxon>Pseudomonadales</taxon>
        <taxon>Pseudomonadaceae</taxon>
        <taxon>Pseudomonas</taxon>
    </lineage>
</organism>
<gene>
    <name evidence="5" type="ORF">I5Q09_15445</name>
</gene>
<reference evidence="5 6" key="1">
    <citation type="submission" date="2020-11" db="EMBL/GenBank/DDBJ databases">
        <title>Enhanced detection system for hospital associated transmission using whole genome sequencing surveillance.</title>
        <authorList>
            <person name="Harrison L.H."/>
            <person name="Van Tyne D."/>
            <person name="Marsh J.W."/>
            <person name="Griffith M.P."/>
            <person name="Snyder D.J."/>
            <person name="Cooper V.S."/>
            <person name="Mustapha M."/>
        </authorList>
    </citation>
    <scope>NUCLEOTIDE SEQUENCE [LARGE SCALE GENOMIC DNA]</scope>
    <source>
        <strain evidence="5 6">PSB00013</strain>
    </source>
</reference>
<comment type="similarity">
    <text evidence="1">Belongs to the type-I restriction system S methylase family.</text>
</comment>
<keyword evidence="5" id="KW-0540">Nuclease</keyword>
<keyword evidence="3" id="KW-0238">DNA-binding</keyword>
<dbReference type="Proteomes" id="UP000638986">
    <property type="component" value="Unassembled WGS sequence"/>
</dbReference>
<dbReference type="InterPro" id="IPR044946">
    <property type="entry name" value="Restrct_endonuc_typeI_TRD_sf"/>
</dbReference>
<evidence type="ECO:0000259" key="4">
    <source>
        <dbReference type="Pfam" id="PF01420"/>
    </source>
</evidence>
<evidence type="ECO:0000256" key="3">
    <source>
        <dbReference type="ARBA" id="ARBA00023125"/>
    </source>
</evidence>
<evidence type="ECO:0000256" key="1">
    <source>
        <dbReference type="ARBA" id="ARBA00010923"/>
    </source>
</evidence>
<evidence type="ECO:0000256" key="2">
    <source>
        <dbReference type="ARBA" id="ARBA00022747"/>
    </source>
</evidence>
<dbReference type="Gene3D" id="3.90.220.20">
    <property type="entry name" value="DNA methylase specificity domains"/>
    <property type="match status" value="2"/>
</dbReference>
<protein>
    <submittedName>
        <fullName evidence="5">Restriction endonuclease subunit S</fullName>
    </submittedName>
</protein>
<dbReference type="EMBL" id="JADTXM010000010">
    <property type="protein sequence ID" value="MBH3440080.1"/>
    <property type="molecule type" value="Genomic_DNA"/>
</dbReference>
<accession>A0ABS0MTM8</accession>
<dbReference type="RefSeq" id="WP_197872691.1">
    <property type="nucleotide sequence ID" value="NZ_JADTXM010000010.1"/>
</dbReference>
<dbReference type="InterPro" id="IPR000055">
    <property type="entry name" value="Restrct_endonuc_typeI_TRD"/>
</dbReference>